<dbReference type="GO" id="GO:0043590">
    <property type="term" value="C:bacterial nucleoid"/>
    <property type="evidence" value="ECO:0007669"/>
    <property type="project" value="TreeGrafter"/>
</dbReference>
<dbReference type="EMBL" id="SRIO01000008">
    <property type="protein sequence ID" value="TFZ82591.1"/>
    <property type="molecule type" value="Genomic_DNA"/>
</dbReference>
<dbReference type="SUPFAM" id="SSF57863">
    <property type="entry name" value="ArfGap/RecO-like zinc finger"/>
    <property type="match status" value="1"/>
</dbReference>
<proteinExistence type="inferred from homology"/>
<dbReference type="InterPro" id="IPR003717">
    <property type="entry name" value="RecO"/>
</dbReference>
<evidence type="ECO:0000256" key="5">
    <source>
        <dbReference type="ARBA" id="ARBA00023172"/>
    </source>
</evidence>
<dbReference type="PANTHER" id="PTHR33991:SF1">
    <property type="entry name" value="DNA REPAIR PROTEIN RECO"/>
    <property type="match status" value="1"/>
</dbReference>
<dbReference type="HAMAP" id="MF_00201">
    <property type="entry name" value="RecO"/>
    <property type="match status" value="1"/>
</dbReference>
<comment type="function">
    <text evidence="1 8">Involved in DNA repair and RecF pathway recombination.</text>
</comment>
<organism evidence="10 11">
    <name type="scientific">Candidatus Macondimonas diazotrophica</name>
    <dbReference type="NCBI Taxonomy" id="2305248"/>
    <lineage>
        <taxon>Bacteria</taxon>
        <taxon>Pseudomonadati</taxon>
        <taxon>Pseudomonadota</taxon>
        <taxon>Gammaproteobacteria</taxon>
        <taxon>Chromatiales</taxon>
        <taxon>Ectothiorhodospiraceae</taxon>
        <taxon>Candidatus Macondimonas</taxon>
    </lineage>
</organism>
<name>A0A4Z0F8H4_9GAMM</name>
<dbReference type="AlphaFoldDB" id="A0A4Z0F8H4"/>
<reference evidence="10 11" key="1">
    <citation type="journal article" date="2019" name="ISME J.">
        <title>Candidatus Macondimonas diazotrophica, a novel gammaproteobacterial genus dominating crude-oil-contaminated coastal sediments.</title>
        <authorList>
            <person name="Karthikeyan S."/>
            <person name="Konstantinidis K."/>
        </authorList>
    </citation>
    <scope>NUCLEOTIDE SEQUENCE [LARGE SCALE GENOMIC DNA]</scope>
    <source>
        <strain evidence="10 11">KTK01</strain>
    </source>
</reference>
<protein>
    <recommendedName>
        <fullName evidence="3 8">DNA repair protein RecO</fullName>
    </recommendedName>
    <alternativeName>
        <fullName evidence="7 8">Recombination protein O</fullName>
    </alternativeName>
</protein>
<dbReference type="InterPro" id="IPR037278">
    <property type="entry name" value="ARFGAP/RecO"/>
</dbReference>
<keyword evidence="4 8" id="KW-0227">DNA damage</keyword>
<dbReference type="Pfam" id="PF11967">
    <property type="entry name" value="RecO_N"/>
    <property type="match status" value="1"/>
</dbReference>
<dbReference type="PANTHER" id="PTHR33991">
    <property type="entry name" value="DNA REPAIR PROTEIN RECO"/>
    <property type="match status" value="1"/>
</dbReference>
<dbReference type="Gene3D" id="2.40.50.140">
    <property type="entry name" value="Nucleic acid-binding proteins"/>
    <property type="match status" value="1"/>
</dbReference>
<dbReference type="InterPro" id="IPR022572">
    <property type="entry name" value="DNA_rep/recomb_RecO_N"/>
</dbReference>
<dbReference type="NCBIfam" id="TIGR00613">
    <property type="entry name" value="reco"/>
    <property type="match status" value="1"/>
</dbReference>
<evidence type="ECO:0000256" key="3">
    <source>
        <dbReference type="ARBA" id="ARBA00021310"/>
    </source>
</evidence>
<feature type="domain" description="DNA replication/recombination mediator RecO N-terminal" evidence="9">
    <location>
        <begin position="9"/>
        <end position="76"/>
    </location>
</feature>
<dbReference type="Gene3D" id="1.20.1440.120">
    <property type="entry name" value="Recombination protein O, C-terminal domain"/>
    <property type="match status" value="1"/>
</dbReference>
<dbReference type="RefSeq" id="WP_135281837.1">
    <property type="nucleotide sequence ID" value="NZ_SRIO01000008.1"/>
</dbReference>
<sequence>MATRGALVPAYVLHRRAFGETSLIAELFTRETGRLGVIAKGVRSKGRGGALQPFQPLLLAWRGRGELPALVAWEPAGPPIGLQGDGLLSGFYVNELLMRLCARHDPHPDVFLAYARTLGELGEGRCLTSVLRSFERALLGSLGLEPPLGCDCEGAPIRAAQWYRCAPRGAPRPVSGPGRTPWEVPGAALLALATEPMVIPREYQAAVNGLYRSLIAEQLGGVPLRTRALWRALHRLSPDSAHPSPSSEV</sequence>
<evidence type="ECO:0000256" key="4">
    <source>
        <dbReference type="ARBA" id="ARBA00022763"/>
    </source>
</evidence>
<keyword evidence="11" id="KW-1185">Reference proteome</keyword>
<keyword evidence="6 8" id="KW-0234">DNA repair</keyword>
<evidence type="ECO:0000256" key="1">
    <source>
        <dbReference type="ARBA" id="ARBA00003065"/>
    </source>
</evidence>
<accession>A0A4Z0F8H4</accession>
<keyword evidence="5 8" id="KW-0233">DNA recombination</keyword>
<evidence type="ECO:0000259" key="9">
    <source>
        <dbReference type="Pfam" id="PF11967"/>
    </source>
</evidence>
<evidence type="ECO:0000256" key="7">
    <source>
        <dbReference type="ARBA" id="ARBA00033409"/>
    </source>
</evidence>
<evidence type="ECO:0000256" key="8">
    <source>
        <dbReference type="HAMAP-Rule" id="MF_00201"/>
    </source>
</evidence>
<dbReference type="Proteomes" id="UP000297890">
    <property type="component" value="Unassembled WGS sequence"/>
</dbReference>
<dbReference type="OrthoDB" id="9804792at2"/>
<gene>
    <name evidence="8 10" type="primary">recO</name>
    <name evidence="10" type="ORF">E4680_07760</name>
</gene>
<dbReference type="SUPFAM" id="SSF50249">
    <property type="entry name" value="Nucleic acid-binding proteins"/>
    <property type="match status" value="1"/>
</dbReference>
<evidence type="ECO:0000256" key="2">
    <source>
        <dbReference type="ARBA" id="ARBA00007452"/>
    </source>
</evidence>
<evidence type="ECO:0000256" key="6">
    <source>
        <dbReference type="ARBA" id="ARBA00023204"/>
    </source>
</evidence>
<dbReference type="InterPro" id="IPR042242">
    <property type="entry name" value="RecO_C"/>
</dbReference>
<comment type="caution">
    <text evidence="10">The sequence shown here is derived from an EMBL/GenBank/DDBJ whole genome shotgun (WGS) entry which is preliminary data.</text>
</comment>
<dbReference type="GO" id="GO:0006302">
    <property type="term" value="P:double-strand break repair"/>
    <property type="evidence" value="ECO:0007669"/>
    <property type="project" value="TreeGrafter"/>
</dbReference>
<dbReference type="InterPro" id="IPR012340">
    <property type="entry name" value="NA-bd_OB-fold"/>
</dbReference>
<dbReference type="GO" id="GO:0006310">
    <property type="term" value="P:DNA recombination"/>
    <property type="evidence" value="ECO:0007669"/>
    <property type="project" value="UniProtKB-UniRule"/>
</dbReference>
<evidence type="ECO:0000313" key="11">
    <source>
        <dbReference type="Proteomes" id="UP000297890"/>
    </source>
</evidence>
<comment type="similarity">
    <text evidence="2 8">Belongs to the RecO family.</text>
</comment>
<evidence type="ECO:0000313" key="10">
    <source>
        <dbReference type="EMBL" id="TFZ82591.1"/>
    </source>
</evidence>
<dbReference type="Pfam" id="PF02565">
    <property type="entry name" value="RecO_C"/>
    <property type="match status" value="1"/>
</dbReference>